<organism evidence="2 3">
    <name type="scientific">Rhodobacter viridis</name>
    <dbReference type="NCBI Taxonomy" id="1054202"/>
    <lineage>
        <taxon>Bacteria</taxon>
        <taxon>Pseudomonadati</taxon>
        <taxon>Pseudomonadota</taxon>
        <taxon>Alphaproteobacteria</taxon>
        <taxon>Rhodobacterales</taxon>
        <taxon>Rhodobacter group</taxon>
        <taxon>Rhodobacter</taxon>
    </lineage>
</organism>
<dbReference type="GO" id="GO:0003677">
    <property type="term" value="F:DNA binding"/>
    <property type="evidence" value="ECO:0007669"/>
    <property type="project" value="InterPro"/>
</dbReference>
<feature type="domain" description="Arc-like DNA binding" evidence="1">
    <location>
        <begin position="10"/>
        <end position="47"/>
    </location>
</feature>
<keyword evidence="3" id="KW-1185">Reference proteome</keyword>
<dbReference type="InterPro" id="IPR005569">
    <property type="entry name" value="Arc_DNA-bd_dom"/>
</dbReference>
<protein>
    <submittedName>
        <fullName evidence="2">Arc-like DNA binding dprotein</fullName>
    </submittedName>
</protein>
<dbReference type="Pfam" id="PF03869">
    <property type="entry name" value="Arc"/>
    <property type="match status" value="1"/>
</dbReference>
<proteinExistence type="predicted"/>
<accession>A0A318TVD4</accession>
<dbReference type="OrthoDB" id="6890552at2"/>
<dbReference type="EMBL" id="QJTK01000015">
    <property type="protein sequence ID" value="PYF07830.1"/>
    <property type="molecule type" value="Genomic_DNA"/>
</dbReference>
<gene>
    <name evidence="2" type="ORF">C8J30_11577</name>
</gene>
<evidence type="ECO:0000313" key="2">
    <source>
        <dbReference type="EMBL" id="PYF07830.1"/>
    </source>
</evidence>
<dbReference type="Gene3D" id="1.10.1220.10">
    <property type="entry name" value="Met repressor-like"/>
    <property type="match status" value="1"/>
</dbReference>
<dbReference type="AlphaFoldDB" id="A0A318TVD4"/>
<dbReference type="SUPFAM" id="SSF47598">
    <property type="entry name" value="Ribbon-helix-helix"/>
    <property type="match status" value="1"/>
</dbReference>
<dbReference type="RefSeq" id="WP_110806743.1">
    <property type="nucleotide sequence ID" value="NZ_QJTK01000015.1"/>
</dbReference>
<sequence>MPEQENRTLNDKFMLRLPDGMRDRIKAAADANNRSMNSEIVATLEDKYPRPFSEDEDFSMAIAWAVSCDPKRAAGRFAEEYRLVLQYIREKFDLDLAGHDIEKEYFSDPRFNVPVSNLAKWMEFSFGPWVRQLTKAL</sequence>
<dbReference type="Proteomes" id="UP000247727">
    <property type="component" value="Unassembled WGS sequence"/>
</dbReference>
<dbReference type="InterPro" id="IPR010985">
    <property type="entry name" value="Ribbon_hlx_hlx"/>
</dbReference>
<name>A0A318TVD4_9RHOB</name>
<reference evidence="2 3" key="1">
    <citation type="submission" date="2018-06" db="EMBL/GenBank/DDBJ databases">
        <title>Genomic Encyclopedia of Type Strains, Phase III (KMG-III): the genomes of soil and plant-associated and newly described type strains.</title>
        <authorList>
            <person name="Whitman W."/>
        </authorList>
    </citation>
    <scope>NUCLEOTIDE SEQUENCE [LARGE SCALE GENOMIC DNA]</scope>
    <source>
        <strain evidence="2 3">JA737</strain>
    </source>
</reference>
<evidence type="ECO:0000259" key="1">
    <source>
        <dbReference type="Pfam" id="PF03869"/>
    </source>
</evidence>
<comment type="caution">
    <text evidence="2">The sequence shown here is derived from an EMBL/GenBank/DDBJ whole genome shotgun (WGS) entry which is preliminary data.</text>
</comment>
<evidence type="ECO:0000313" key="3">
    <source>
        <dbReference type="Proteomes" id="UP000247727"/>
    </source>
</evidence>
<dbReference type="GO" id="GO:0006355">
    <property type="term" value="P:regulation of DNA-templated transcription"/>
    <property type="evidence" value="ECO:0007669"/>
    <property type="project" value="InterPro"/>
</dbReference>
<dbReference type="InterPro" id="IPR013321">
    <property type="entry name" value="Arc_rbn_hlx_hlx"/>
</dbReference>